<dbReference type="PANTHER" id="PTHR42949">
    <property type="entry name" value="ANAEROBIC GLYCEROL-3-PHOSPHATE DEHYDROGENASE SUBUNIT B"/>
    <property type="match status" value="1"/>
</dbReference>
<dbReference type="Proteomes" id="UP000239494">
    <property type="component" value="Unassembled WGS sequence"/>
</dbReference>
<keyword evidence="1" id="KW-0560">Oxidoreductase</keyword>
<dbReference type="RefSeq" id="WP_106190864.1">
    <property type="nucleotide sequence ID" value="NZ_PVTF01000009.1"/>
</dbReference>
<gene>
    <name evidence="4" type="ORF">CLV43_109136</name>
</gene>
<dbReference type="Gene3D" id="1.10.10.1100">
    <property type="entry name" value="BFD-like [2Fe-2S]-binding domain"/>
    <property type="match status" value="1"/>
</dbReference>
<dbReference type="PIRSF" id="PIRSF037495">
    <property type="entry name" value="Opine_OX_OoxA/HcnB"/>
    <property type="match status" value="1"/>
</dbReference>
<dbReference type="EMBL" id="PVTF01000009">
    <property type="protein sequence ID" value="PRY37916.1"/>
    <property type="molecule type" value="Genomic_DNA"/>
</dbReference>
<dbReference type="InterPro" id="IPR023753">
    <property type="entry name" value="FAD/NAD-binding_dom"/>
</dbReference>
<organism evidence="4 5">
    <name type="scientific">Umezawaea tangerina</name>
    <dbReference type="NCBI Taxonomy" id="84725"/>
    <lineage>
        <taxon>Bacteria</taxon>
        <taxon>Bacillati</taxon>
        <taxon>Actinomycetota</taxon>
        <taxon>Actinomycetes</taxon>
        <taxon>Pseudonocardiales</taxon>
        <taxon>Pseudonocardiaceae</taxon>
        <taxon>Umezawaea</taxon>
    </lineage>
</organism>
<reference evidence="4 5" key="1">
    <citation type="submission" date="2018-03" db="EMBL/GenBank/DDBJ databases">
        <title>Genomic Encyclopedia of Archaeal and Bacterial Type Strains, Phase II (KMG-II): from individual species to whole genera.</title>
        <authorList>
            <person name="Goeker M."/>
        </authorList>
    </citation>
    <scope>NUCLEOTIDE SEQUENCE [LARGE SCALE GENOMIC DNA]</scope>
    <source>
        <strain evidence="4 5">DSM 44720</strain>
    </source>
</reference>
<evidence type="ECO:0000313" key="4">
    <source>
        <dbReference type="EMBL" id="PRY37916.1"/>
    </source>
</evidence>
<evidence type="ECO:0000259" key="3">
    <source>
        <dbReference type="Pfam" id="PF07992"/>
    </source>
</evidence>
<feature type="domain" description="BFD-like [2Fe-2S]-binding" evidence="2">
    <location>
        <begin position="345"/>
        <end position="394"/>
    </location>
</feature>
<evidence type="ECO:0000259" key="2">
    <source>
        <dbReference type="Pfam" id="PF04324"/>
    </source>
</evidence>
<proteinExistence type="predicted"/>
<name>A0A2T0SWW5_9PSEU</name>
<protein>
    <submittedName>
        <fullName evidence="4">Thioredoxin reductase</fullName>
    </submittedName>
</protein>
<dbReference type="Pfam" id="PF04324">
    <property type="entry name" value="Fer2_BFD"/>
    <property type="match status" value="1"/>
</dbReference>
<dbReference type="InterPro" id="IPR017224">
    <property type="entry name" value="Opine_Oxase_asu/HCN_bsu"/>
</dbReference>
<dbReference type="InterPro" id="IPR051691">
    <property type="entry name" value="Metab_Enz_Cyan_OpOx_G3PDH"/>
</dbReference>
<keyword evidence="5" id="KW-1185">Reference proteome</keyword>
<dbReference type="Gene3D" id="3.50.50.60">
    <property type="entry name" value="FAD/NAD(P)-binding domain"/>
    <property type="match status" value="2"/>
</dbReference>
<evidence type="ECO:0000313" key="5">
    <source>
        <dbReference type="Proteomes" id="UP000239494"/>
    </source>
</evidence>
<dbReference type="CDD" id="cd19946">
    <property type="entry name" value="GlpA-like_Fer2_BFD-like"/>
    <property type="match status" value="1"/>
</dbReference>
<dbReference type="SUPFAM" id="SSF51905">
    <property type="entry name" value="FAD/NAD(P)-binding domain"/>
    <property type="match status" value="1"/>
</dbReference>
<dbReference type="OrthoDB" id="9801699at2"/>
<dbReference type="Pfam" id="PF07992">
    <property type="entry name" value="Pyr_redox_2"/>
    <property type="match status" value="1"/>
</dbReference>
<evidence type="ECO:0000256" key="1">
    <source>
        <dbReference type="ARBA" id="ARBA00023002"/>
    </source>
</evidence>
<dbReference type="GO" id="GO:0016491">
    <property type="term" value="F:oxidoreductase activity"/>
    <property type="evidence" value="ECO:0007669"/>
    <property type="project" value="UniProtKB-KW"/>
</dbReference>
<sequence>MRVVVVGGGPAGLAAADAAVRAGAEVVLVDSEPWPGGQYHRGTPQRVDSRVRHLASSTVWAVEGLRLHVRRGPADSPHRTPHVLDADAVVLATGAHDRVVPFPGWDLPGVYTAGAAQALAKGQGVAVGTRVVVSGTGPFLLPVAESLVRVGTQVLEVLEANAFSTWARYPHTLANVGKLGELARYAGVLGRHRIPVRTRAAVVAAHGDDRVTAVTVARLRPDWSVVDGTRRRVAVDAVCVGHGFTPRLELAVGLGCRLVDGFVAVDATGATSVPGVYAAGEVTGIGGADLAAAEGAVAGSAAARAPEPPIAAMRAVRRGRRFAMALVAAHPVGGGRHGWLLADTVVCRCEEVTAHDLDVALDRGAADVRTLKLASRAGLGLCQGRVCGREVADLAAARLGHPLPDADAFHRRPLATPLRLGELADTPLLPEEDL</sequence>
<feature type="domain" description="FAD/NAD(P)-binding" evidence="3">
    <location>
        <begin position="1"/>
        <end position="295"/>
    </location>
</feature>
<accession>A0A2T0SWW5</accession>
<comment type="caution">
    <text evidence="4">The sequence shown here is derived from an EMBL/GenBank/DDBJ whole genome shotgun (WGS) entry which is preliminary data.</text>
</comment>
<dbReference type="InterPro" id="IPR007419">
    <property type="entry name" value="BFD-like_2Fe2S-bd_dom"/>
</dbReference>
<dbReference type="InterPro" id="IPR041854">
    <property type="entry name" value="BFD-like_2Fe2S-bd_dom_sf"/>
</dbReference>
<dbReference type="AlphaFoldDB" id="A0A2T0SWW5"/>
<dbReference type="PRINTS" id="PR00368">
    <property type="entry name" value="FADPNR"/>
</dbReference>
<dbReference type="PRINTS" id="PR00469">
    <property type="entry name" value="PNDRDTASEII"/>
</dbReference>
<dbReference type="PANTHER" id="PTHR42949:SF3">
    <property type="entry name" value="ANAEROBIC GLYCEROL-3-PHOSPHATE DEHYDROGENASE SUBUNIT B"/>
    <property type="match status" value="1"/>
</dbReference>
<dbReference type="InterPro" id="IPR036188">
    <property type="entry name" value="FAD/NAD-bd_sf"/>
</dbReference>